<dbReference type="Proteomes" id="UP000324222">
    <property type="component" value="Unassembled WGS sequence"/>
</dbReference>
<name>A0A5B7DZF9_PORTR</name>
<dbReference type="AlphaFoldDB" id="A0A5B7DZF9"/>
<accession>A0A5B7DZF9</accession>
<reference evidence="1 2" key="1">
    <citation type="submission" date="2019-05" db="EMBL/GenBank/DDBJ databases">
        <title>Another draft genome of Portunus trituberculatus and its Hox gene families provides insights of decapod evolution.</title>
        <authorList>
            <person name="Jeong J.-H."/>
            <person name="Song I."/>
            <person name="Kim S."/>
            <person name="Choi T."/>
            <person name="Kim D."/>
            <person name="Ryu S."/>
            <person name="Kim W."/>
        </authorList>
    </citation>
    <scope>NUCLEOTIDE SEQUENCE [LARGE SCALE GENOMIC DNA]</scope>
    <source>
        <tissue evidence="1">Muscle</tissue>
    </source>
</reference>
<keyword evidence="2" id="KW-1185">Reference proteome</keyword>
<protein>
    <submittedName>
        <fullName evidence="1">Uncharacterized protein</fullName>
    </submittedName>
</protein>
<comment type="caution">
    <text evidence="1">The sequence shown here is derived from an EMBL/GenBank/DDBJ whole genome shotgun (WGS) entry which is preliminary data.</text>
</comment>
<gene>
    <name evidence="1" type="ORF">E2C01_020019</name>
</gene>
<sequence length="191" mass="21507">MREGREDEVTRGTREGTRKYCNVMRRKAGRRRRRRRRSVRRHAGIKHAATYNVKTLSHQPLPCIPASPLPQLCLNLALWSQLCTPVSTLQPYLNPAPLPQSCILTSTLYNFTSILLQPFLKHALLPQPSTVLPQSYCSPSSALSQFYLNPYSTSALPQPYFSLAPTLPQSYLNPASTWPQPCLNLTSTLSN</sequence>
<organism evidence="1 2">
    <name type="scientific">Portunus trituberculatus</name>
    <name type="common">Swimming crab</name>
    <name type="synonym">Neptunus trituberculatus</name>
    <dbReference type="NCBI Taxonomy" id="210409"/>
    <lineage>
        <taxon>Eukaryota</taxon>
        <taxon>Metazoa</taxon>
        <taxon>Ecdysozoa</taxon>
        <taxon>Arthropoda</taxon>
        <taxon>Crustacea</taxon>
        <taxon>Multicrustacea</taxon>
        <taxon>Malacostraca</taxon>
        <taxon>Eumalacostraca</taxon>
        <taxon>Eucarida</taxon>
        <taxon>Decapoda</taxon>
        <taxon>Pleocyemata</taxon>
        <taxon>Brachyura</taxon>
        <taxon>Eubrachyura</taxon>
        <taxon>Portunoidea</taxon>
        <taxon>Portunidae</taxon>
        <taxon>Portuninae</taxon>
        <taxon>Portunus</taxon>
    </lineage>
</organism>
<evidence type="ECO:0000313" key="2">
    <source>
        <dbReference type="Proteomes" id="UP000324222"/>
    </source>
</evidence>
<evidence type="ECO:0000313" key="1">
    <source>
        <dbReference type="EMBL" id="MPC26868.1"/>
    </source>
</evidence>
<proteinExistence type="predicted"/>
<dbReference type="EMBL" id="VSRR010001664">
    <property type="protein sequence ID" value="MPC26868.1"/>
    <property type="molecule type" value="Genomic_DNA"/>
</dbReference>